<proteinExistence type="predicted"/>
<name>A0A183JQR7_9TREM</name>
<dbReference type="AlphaFoldDB" id="A0A183JQR7"/>
<accession>A0A183JQR7</accession>
<dbReference type="WBParaSite" id="SCUD_0000505601-mRNA-1">
    <property type="protein sequence ID" value="SCUD_0000505601-mRNA-1"/>
    <property type="gene ID" value="SCUD_0000505601"/>
</dbReference>
<protein>
    <submittedName>
        <fullName evidence="1">Uncharacterized protein</fullName>
    </submittedName>
</protein>
<reference evidence="1" key="1">
    <citation type="submission" date="2016-06" db="UniProtKB">
        <authorList>
            <consortium name="WormBaseParasite"/>
        </authorList>
    </citation>
    <scope>IDENTIFICATION</scope>
</reference>
<evidence type="ECO:0000313" key="1">
    <source>
        <dbReference type="WBParaSite" id="SCUD_0000505601-mRNA-1"/>
    </source>
</evidence>
<organism evidence="1">
    <name type="scientific">Schistosoma curassoni</name>
    <dbReference type="NCBI Taxonomy" id="6186"/>
    <lineage>
        <taxon>Eukaryota</taxon>
        <taxon>Metazoa</taxon>
        <taxon>Spiralia</taxon>
        <taxon>Lophotrochozoa</taxon>
        <taxon>Platyhelminthes</taxon>
        <taxon>Trematoda</taxon>
        <taxon>Digenea</taxon>
        <taxon>Strigeidida</taxon>
        <taxon>Schistosomatoidea</taxon>
        <taxon>Schistosomatidae</taxon>
        <taxon>Schistosoma</taxon>
    </lineage>
</organism>
<sequence>MKTNFSKQILKIINVTNPAAMVIRSTRSVFEPSLTNKFVSIELLR</sequence>